<dbReference type="Gramene" id="mRNA:HanXRQr2_Chr15g0703481">
    <property type="protein sequence ID" value="mRNA:HanXRQr2_Chr15g0703481"/>
    <property type="gene ID" value="HanXRQr2_Chr15g0703481"/>
</dbReference>
<feature type="compositionally biased region" description="Polar residues" evidence="1">
    <location>
        <begin position="339"/>
        <end position="356"/>
    </location>
</feature>
<dbReference type="OMA" id="HGALIWK"/>
<dbReference type="InParanoid" id="A0A251S460"/>
<reference evidence="4" key="2">
    <citation type="submission" date="2017-02" db="EMBL/GenBank/DDBJ databases">
        <title>Sunflower complete genome.</title>
        <authorList>
            <person name="Langlade N."/>
            <person name="Munos S."/>
        </authorList>
    </citation>
    <scope>NUCLEOTIDE SEQUENCE [LARGE SCALE GENOMIC DNA]</scope>
    <source>
        <tissue evidence="4">Leaves</tissue>
    </source>
</reference>
<evidence type="ECO:0000313" key="3">
    <source>
        <dbReference type="EMBL" id="KAF5765410.1"/>
    </source>
</evidence>
<dbReference type="InterPro" id="IPR059024">
    <property type="entry name" value="SYNRG_C"/>
</dbReference>
<gene>
    <name evidence="4" type="ORF">HannXRQ_Chr15g0463081</name>
    <name evidence="3" type="ORF">HanXRQr2_Chr15g0703481</name>
</gene>
<evidence type="ECO:0000259" key="2">
    <source>
        <dbReference type="Pfam" id="PF25999"/>
    </source>
</evidence>
<feature type="compositionally biased region" description="Acidic residues" evidence="1">
    <location>
        <begin position="494"/>
        <end position="505"/>
    </location>
</feature>
<dbReference type="Proteomes" id="UP000215914">
    <property type="component" value="Chromosome 15"/>
</dbReference>
<feature type="compositionally biased region" description="Acidic residues" evidence="1">
    <location>
        <begin position="1"/>
        <end position="11"/>
    </location>
</feature>
<feature type="region of interest" description="Disordered" evidence="1">
    <location>
        <begin position="255"/>
        <end position="382"/>
    </location>
</feature>
<accession>A0A251S460</accession>
<proteinExistence type="predicted"/>
<feature type="region of interest" description="Disordered" evidence="1">
    <location>
        <begin position="470"/>
        <end position="505"/>
    </location>
</feature>
<reference evidence="3" key="3">
    <citation type="submission" date="2020-06" db="EMBL/GenBank/DDBJ databases">
        <title>Helianthus annuus Genome sequencing and assembly Release 2.</title>
        <authorList>
            <person name="Gouzy J."/>
            <person name="Langlade N."/>
            <person name="Munos S."/>
        </authorList>
    </citation>
    <scope>NUCLEOTIDE SEQUENCE</scope>
    <source>
        <tissue evidence="3">Leaves</tissue>
    </source>
</reference>
<evidence type="ECO:0000313" key="4">
    <source>
        <dbReference type="EMBL" id="OTF93597.1"/>
    </source>
</evidence>
<evidence type="ECO:0000313" key="5">
    <source>
        <dbReference type="Proteomes" id="UP000215914"/>
    </source>
</evidence>
<sequence>MADIDDDDDSFGEFTFAPTQIPITTTPNDDVWGDFNFYQNNATDHTVKPLPPSPPQTQTQPKWEKIQGALPLSLFGDDEEQDEKLVIPVVGNDVKQLNYSGSSGFVSGNNSYKSNGQLGINDLIADLYGPRQLQPQQSVNGSELLVSQDPLSRSNSNSVTSFGLDTVSAAAGDQGSVDDEGGWEFVNAFSDSKVARNEKDHKELSVSSSGVQGGSRGAIDLFAATNNGVFVESHVTDSGLDPKLITNFQNGFSADLKPDSKSTTNELSSNPLGGTGNDDFDDTFGEFETAFTQHSSVKKESSEERFDPLGSHNKSHGSVDLFPFSNGAPSRSHMENNGFDFSQISHAPAVENSSASDPFFQTEWNEPKDDSDSKPPDVRANDESFGKFETTFQESVSKPEGFEASKKNYKEPVPLSIFGIEEDPEADNSLNLEHELFKTSTKHTRTLSSNLSINDILSDLYSQAQPISSDTKNDLLHSTGNEYGSRVADHNDNDNDDDDDDGYADDSWEFKDASFQVGNQNLSFEKKRDDCVNLYSNLKDELCVVARRHLHSLKKAQSTATLAGEETKVASLDKEIQEALEKIHQKDISTEIQLDDHSESVISLKKYIETFQEPDFQVLDSEYNISRRLLLAESDLSAAVDLINHFTTVLKVLTLAPKCEPADYVSLWFKVITVCSQELNHGTWILKQSFEKNVHSEILSEKQGRQFIIALGEIYRAVMIMELSIKFYRPWILLSGADIEGVSGLLEECHALWSTSRLEEFIPVDYLLESIRHIQNLDEIAMAEDQILSQEETQCGISLLSPRVVPEMKMVTWNEDKYFVTLANLWANLISSDPPKLSIHVG</sequence>
<dbReference type="Pfam" id="PF25999">
    <property type="entry name" value="SYNRG_C"/>
    <property type="match status" value="1"/>
</dbReference>
<name>A0A251S460_HELAN</name>
<reference evidence="3 5" key="1">
    <citation type="journal article" date="2017" name="Nature">
        <title>The sunflower genome provides insights into oil metabolism, flowering and Asterid evolution.</title>
        <authorList>
            <person name="Badouin H."/>
            <person name="Gouzy J."/>
            <person name="Grassa C.J."/>
            <person name="Murat F."/>
            <person name="Staton S.E."/>
            <person name="Cottret L."/>
            <person name="Lelandais-Briere C."/>
            <person name="Owens G.L."/>
            <person name="Carrere S."/>
            <person name="Mayjonade B."/>
            <person name="Legrand L."/>
            <person name="Gill N."/>
            <person name="Kane N.C."/>
            <person name="Bowers J.E."/>
            <person name="Hubner S."/>
            <person name="Bellec A."/>
            <person name="Berard A."/>
            <person name="Berges H."/>
            <person name="Blanchet N."/>
            <person name="Boniface M.C."/>
            <person name="Brunel D."/>
            <person name="Catrice O."/>
            <person name="Chaidir N."/>
            <person name="Claudel C."/>
            <person name="Donnadieu C."/>
            <person name="Faraut T."/>
            <person name="Fievet G."/>
            <person name="Helmstetter N."/>
            <person name="King M."/>
            <person name="Knapp S.J."/>
            <person name="Lai Z."/>
            <person name="Le Paslier M.C."/>
            <person name="Lippi Y."/>
            <person name="Lorenzon L."/>
            <person name="Mandel J.R."/>
            <person name="Marage G."/>
            <person name="Marchand G."/>
            <person name="Marquand E."/>
            <person name="Bret-Mestries E."/>
            <person name="Morien E."/>
            <person name="Nambeesan S."/>
            <person name="Nguyen T."/>
            <person name="Pegot-Espagnet P."/>
            <person name="Pouilly N."/>
            <person name="Raftis F."/>
            <person name="Sallet E."/>
            <person name="Schiex T."/>
            <person name="Thomas J."/>
            <person name="Vandecasteele C."/>
            <person name="Vares D."/>
            <person name="Vear F."/>
            <person name="Vautrin S."/>
            <person name="Crespi M."/>
            <person name="Mangin B."/>
            <person name="Burke J.M."/>
            <person name="Salse J."/>
            <person name="Munos S."/>
            <person name="Vincourt P."/>
            <person name="Rieseberg L.H."/>
            <person name="Langlade N.B."/>
        </authorList>
    </citation>
    <scope>NUCLEOTIDE SEQUENCE [LARGE SCALE GENOMIC DNA]</scope>
    <source>
        <strain evidence="5">cv. SF193</strain>
        <tissue evidence="3">Leaves</tissue>
    </source>
</reference>
<feature type="domain" description="Synergin gamma C-terminal" evidence="2">
    <location>
        <begin position="660"/>
        <end position="837"/>
    </location>
</feature>
<organism evidence="4 5">
    <name type="scientific">Helianthus annuus</name>
    <name type="common">Common sunflower</name>
    <dbReference type="NCBI Taxonomy" id="4232"/>
    <lineage>
        <taxon>Eukaryota</taxon>
        <taxon>Viridiplantae</taxon>
        <taxon>Streptophyta</taxon>
        <taxon>Embryophyta</taxon>
        <taxon>Tracheophyta</taxon>
        <taxon>Spermatophyta</taxon>
        <taxon>Magnoliopsida</taxon>
        <taxon>eudicotyledons</taxon>
        <taxon>Gunneridae</taxon>
        <taxon>Pentapetalae</taxon>
        <taxon>asterids</taxon>
        <taxon>campanulids</taxon>
        <taxon>Asterales</taxon>
        <taxon>Asteraceae</taxon>
        <taxon>Asteroideae</taxon>
        <taxon>Heliantheae alliance</taxon>
        <taxon>Heliantheae</taxon>
        <taxon>Helianthus</taxon>
    </lineage>
</organism>
<feature type="compositionally biased region" description="Polar residues" evidence="1">
    <location>
        <begin position="470"/>
        <end position="482"/>
    </location>
</feature>
<dbReference type="OrthoDB" id="765227at2759"/>
<dbReference type="EMBL" id="MNCJ02000330">
    <property type="protein sequence ID" value="KAF5765410.1"/>
    <property type="molecule type" value="Genomic_DNA"/>
</dbReference>
<dbReference type="FunCoup" id="A0A251S460">
    <property type="interactions" value="2506"/>
</dbReference>
<keyword evidence="5" id="KW-1185">Reference proteome</keyword>
<feature type="compositionally biased region" description="Basic and acidic residues" evidence="1">
    <location>
        <begin position="365"/>
        <end position="382"/>
    </location>
</feature>
<dbReference type="PANTHER" id="PTHR35701">
    <property type="entry name" value="OS11G0148400 PROTEIN"/>
    <property type="match status" value="1"/>
</dbReference>
<protein>
    <recommendedName>
        <fullName evidence="2">Synergin gamma C-terminal domain-containing protein</fullName>
    </recommendedName>
</protein>
<dbReference type="EMBL" id="CM007904">
    <property type="protein sequence ID" value="OTF93597.1"/>
    <property type="molecule type" value="Genomic_DNA"/>
</dbReference>
<feature type="region of interest" description="Disordered" evidence="1">
    <location>
        <begin position="1"/>
        <end position="25"/>
    </location>
</feature>
<evidence type="ECO:0000256" key="1">
    <source>
        <dbReference type="SAM" id="MobiDB-lite"/>
    </source>
</evidence>
<feature type="region of interest" description="Disordered" evidence="1">
    <location>
        <begin position="42"/>
        <end position="61"/>
    </location>
</feature>
<feature type="compositionally biased region" description="Basic and acidic residues" evidence="1">
    <location>
        <begin position="297"/>
        <end position="307"/>
    </location>
</feature>
<dbReference type="AlphaFoldDB" id="A0A251S460"/>
<dbReference type="PANTHER" id="PTHR35701:SF1">
    <property type="entry name" value="OS11G0148400 PROTEIN"/>
    <property type="match status" value="1"/>
</dbReference>
<feature type="compositionally biased region" description="Polar residues" evidence="1">
    <location>
        <begin position="261"/>
        <end position="272"/>
    </location>
</feature>